<dbReference type="InterPro" id="IPR036388">
    <property type="entry name" value="WH-like_DNA-bd_sf"/>
</dbReference>
<dbReference type="EMBL" id="FRCX01000002">
    <property type="protein sequence ID" value="SHM73136.1"/>
    <property type="molecule type" value="Genomic_DNA"/>
</dbReference>
<dbReference type="NCBIfam" id="NF009180">
    <property type="entry name" value="PRK12528.1"/>
    <property type="match status" value="1"/>
</dbReference>
<dbReference type="InterPro" id="IPR013325">
    <property type="entry name" value="RNA_pol_sigma_r2"/>
</dbReference>
<dbReference type="GO" id="GO:0003677">
    <property type="term" value="F:DNA binding"/>
    <property type="evidence" value="ECO:0007669"/>
    <property type="project" value="InterPro"/>
</dbReference>
<evidence type="ECO:0000259" key="6">
    <source>
        <dbReference type="Pfam" id="PF08281"/>
    </source>
</evidence>
<sequence>MTAAVLHTHFTDLYSAHHSWLQRWLCVKLGNAHDAADLTQDTFTRILGRNDLATLHEPRAYLTTVAKGVLVNWYQRQALERAYLEALATLPEPTAISPEQRMVILETLHEIDAMLDSLPAKVKQAFLMAQLDGLGYAEIAASLGMSVITIKRYMKQAFLQCLLAMEDFA</sequence>
<comment type="similarity">
    <text evidence="1">Belongs to the sigma-70 factor family. ECF subfamily.</text>
</comment>
<evidence type="ECO:0000313" key="8">
    <source>
        <dbReference type="Proteomes" id="UP000184339"/>
    </source>
</evidence>
<dbReference type="Pfam" id="PF04542">
    <property type="entry name" value="Sigma70_r2"/>
    <property type="match status" value="1"/>
</dbReference>
<gene>
    <name evidence="7" type="ORF">SAMN05192549_102340</name>
</gene>
<dbReference type="PANTHER" id="PTHR43133">
    <property type="entry name" value="RNA POLYMERASE ECF-TYPE SIGMA FACTO"/>
    <property type="match status" value="1"/>
</dbReference>
<dbReference type="SUPFAM" id="SSF88946">
    <property type="entry name" value="Sigma2 domain of RNA polymerase sigma factors"/>
    <property type="match status" value="1"/>
</dbReference>
<accession>A0A1M7L5M9</accession>
<dbReference type="SUPFAM" id="SSF88659">
    <property type="entry name" value="Sigma3 and sigma4 domains of RNA polymerase sigma factors"/>
    <property type="match status" value="1"/>
</dbReference>
<dbReference type="InterPro" id="IPR013249">
    <property type="entry name" value="RNA_pol_sigma70_r4_t2"/>
</dbReference>
<dbReference type="Proteomes" id="UP000184339">
    <property type="component" value="Unassembled WGS sequence"/>
</dbReference>
<dbReference type="InterPro" id="IPR014284">
    <property type="entry name" value="RNA_pol_sigma-70_dom"/>
</dbReference>
<keyword evidence="3" id="KW-0731">Sigma factor</keyword>
<reference evidence="8" key="1">
    <citation type="submission" date="2016-11" db="EMBL/GenBank/DDBJ databases">
        <authorList>
            <person name="Varghese N."/>
            <person name="Submissions S."/>
        </authorList>
    </citation>
    <scope>NUCLEOTIDE SEQUENCE [LARGE SCALE GENOMIC DNA]</scope>
    <source>
        <strain evidence="8">Sac-22</strain>
    </source>
</reference>
<keyword evidence="2" id="KW-0805">Transcription regulation</keyword>
<proteinExistence type="inferred from homology"/>
<evidence type="ECO:0000256" key="4">
    <source>
        <dbReference type="ARBA" id="ARBA00023163"/>
    </source>
</evidence>
<keyword evidence="8" id="KW-1185">Reference proteome</keyword>
<dbReference type="CDD" id="cd06171">
    <property type="entry name" value="Sigma70_r4"/>
    <property type="match status" value="1"/>
</dbReference>
<dbReference type="STRING" id="551987.SAMN05192549_102340"/>
<evidence type="ECO:0000259" key="5">
    <source>
        <dbReference type="Pfam" id="PF04542"/>
    </source>
</evidence>
<dbReference type="InterPro" id="IPR039425">
    <property type="entry name" value="RNA_pol_sigma-70-like"/>
</dbReference>
<dbReference type="Gene3D" id="1.10.1740.10">
    <property type="match status" value="1"/>
</dbReference>
<dbReference type="InterPro" id="IPR013324">
    <property type="entry name" value="RNA_pol_sigma_r3/r4-like"/>
</dbReference>
<protein>
    <submittedName>
        <fullName evidence="7">RNA polymerase sigma-70 factor, ECF subfamily</fullName>
    </submittedName>
</protein>
<dbReference type="GO" id="GO:0016987">
    <property type="term" value="F:sigma factor activity"/>
    <property type="evidence" value="ECO:0007669"/>
    <property type="project" value="UniProtKB-KW"/>
</dbReference>
<dbReference type="AlphaFoldDB" id="A0A1M7L5M9"/>
<name>A0A1M7L5M9_9BURK</name>
<dbReference type="RefSeq" id="WP_072782168.1">
    <property type="nucleotide sequence ID" value="NZ_FRCX01000002.1"/>
</dbReference>
<evidence type="ECO:0000256" key="2">
    <source>
        <dbReference type="ARBA" id="ARBA00023015"/>
    </source>
</evidence>
<keyword evidence="4" id="KW-0804">Transcription</keyword>
<dbReference type="NCBIfam" id="NF007232">
    <property type="entry name" value="PRK09651.1"/>
    <property type="match status" value="1"/>
</dbReference>
<dbReference type="GO" id="GO:0006352">
    <property type="term" value="P:DNA-templated transcription initiation"/>
    <property type="evidence" value="ECO:0007669"/>
    <property type="project" value="InterPro"/>
</dbReference>
<dbReference type="Gene3D" id="1.10.10.10">
    <property type="entry name" value="Winged helix-like DNA-binding domain superfamily/Winged helix DNA-binding domain"/>
    <property type="match status" value="1"/>
</dbReference>
<evidence type="ECO:0000256" key="3">
    <source>
        <dbReference type="ARBA" id="ARBA00023082"/>
    </source>
</evidence>
<dbReference type="PANTHER" id="PTHR43133:SF63">
    <property type="entry name" value="RNA POLYMERASE SIGMA FACTOR FECI-RELATED"/>
    <property type="match status" value="1"/>
</dbReference>
<organism evidence="7 8">
    <name type="scientific">Duganella sacchari</name>
    <dbReference type="NCBI Taxonomy" id="551987"/>
    <lineage>
        <taxon>Bacteria</taxon>
        <taxon>Pseudomonadati</taxon>
        <taxon>Pseudomonadota</taxon>
        <taxon>Betaproteobacteria</taxon>
        <taxon>Burkholderiales</taxon>
        <taxon>Oxalobacteraceae</taxon>
        <taxon>Telluria group</taxon>
        <taxon>Duganella</taxon>
    </lineage>
</organism>
<dbReference type="InterPro" id="IPR007627">
    <property type="entry name" value="RNA_pol_sigma70_r2"/>
</dbReference>
<dbReference type="Pfam" id="PF08281">
    <property type="entry name" value="Sigma70_r4_2"/>
    <property type="match status" value="1"/>
</dbReference>
<dbReference type="FunFam" id="1.10.10.10:FF:000427">
    <property type="entry name" value="RNA polymerase sigma factor"/>
    <property type="match status" value="1"/>
</dbReference>
<dbReference type="NCBIfam" id="TIGR02937">
    <property type="entry name" value="sigma70-ECF"/>
    <property type="match status" value="1"/>
</dbReference>
<feature type="domain" description="RNA polymerase sigma-70 region 2" evidence="5">
    <location>
        <begin position="13"/>
        <end position="78"/>
    </location>
</feature>
<dbReference type="OrthoDB" id="9180690at2"/>
<evidence type="ECO:0000313" key="7">
    <source>
        <dbReference type="EMBL" id="SHM73136.1"/>
    </source>
</evidence>
<feature type="domain" description="RNA polymerase sigma factor 70 region 4 type 2" evidence="6">
    <location>
        <begin position="109"/>
        <end position="161"/>
    </location>
</feature>
<evidence type="ECO:0000256" key="1">
    <source>
        <dbReference type="ARBA" id="ARBA00010641"/>
    </source>
</evidence>